<name>A0A286U654_9AGAM</name>
<keyword evidence="3" id="KW-1185">Reference proteome</keyword>
<evidence type="ECO:0000313" key="3">
    <source>
        <dbReference type="Proteomes" id="UP000217199"/>
    </source>
</evidence>
<feature type="compositionally biased region" description="Polar residues" evidence="1">
    <location>
        <begin position="121"/>
        <end position="130"/>
    </location>
</feature>
<dbReference type="InParanoid" id="A0A286U654"/>
<dbReference type="OrthoDB" id="2505950at2759"/>
<comment type="caution">
    <text evidence="2">The sequence shown here is derived from an EMBL/GenBank/DDBJ whole genome shotgun (WGS) entry which is preliminary data.</text>
</comment>
<feature type="region of interest" description="Disordered" evidence="1">
    <location>
        <begin position="121"/>
        <end position="148"/>
    </location>
</feature>
<dbReference type="AlphaFoldDB" id="A0A286U654"/>
<protein>
    <submittedName>
        <fullName evidence="2">Uncharacterized protein</fullName>
    </submittedName>
</protein>
<reference evidence="2 3" key="1">
    <citation type="journal article" date="2017" name="Mol. Ecol.">
        <title>Comparative and population genomic landscape of Phellinus noxius: A hypervariable fungus causing root rot in trees.</title>
        <authorList>
            <person name="Chung C.L."/>
            <person name="Lee T.J."/>
            <person name="Akiba M."/>
            <person name="Lee H.H."/>
            <person name="Kuo T.H."/>
            <person name="Liu D."/>
            <person name="Ke H.M."/>
            <person name="Yokoi T."/>
            <person name="Roa M.B."/>
            <person name="Lu M.J."/>
            <person name="Chang Y.Y."/>
            <person name="Ann P.J."/>
            <person name="Tsai J.N."/>
            <person name="Chen C.Y."/>
            <person name="Tzean S.S."/>
            <person name="Ota Y."/>
            <person name="Hattori T."/>
            <person name="Sahashi N."/>
            <person name="Liou R.F."/>
            <person name="Kikuchi T."/>
            <person name="Tsai I.J."/>
        </authorList>
    </citation>
    <scope>NUCLEOTIDE SEQUENCE [LARGE SCALE GENOMIC DNA]</scope>
    <source>
        <strain evidence="2 3">FFPRI411160</strain>
    </source>
</reference>
<accession>A0A286U654</accession>
<organism evidence="2 3">
    <name type="scientific">Pyrrhoderma noxium</name>
    <dbReference type="NCBI Taxonomy" id="2282107"/>
    <lineage>
        <taxon>Eukaryota</taxon>
        <taxon>Fungi</taxon>
        <taxon>Dikarya</taxon>
        <taxon>Basidiomycota</taxon>
        <taxon>Agaricomycotina</taxon>
        <taxon>Agaricomycetes</taxon>
        <taxon>Hymenochaetales</taxon>
        <taxon>Hymenochaetaceae</taxon>
        <taxon>Pyrrhoderma</taxon>
    </lineage>
</organism>
<gene>
    <name evidence="2" type="ORF">PNOK_0959000</name>
</gene>
<evidence type="ECO:0000313" key="2">
    <source>
        <dbReference type="EMBL" id="PAV15037.1"/>
    </source>
</evidence>
<sequence length="148" mass="15920">MASFTDIVAFCVTIAVFIGAIYGVKYVSGQVSTSIQTAKESLRDRGLTISDKGMSVRTTGRYSREDYVDATQRGLMKAMGASSFATADNVDGKTTSHSVLDNTPDGGLKFSMPALNRQLSEASILSNSSGSDKEKKKSRFRLRKKSSA</sequence>
<proteinExistence type="predicted"/>
<dbReference type="EMBL" id="NBII01000011">
    <property type="protein sequence ID" value="PAV15037.1"/>
    <property type="molecule type" value="Genomic_DNA"/>
</dbReference>
<evidence type="ECO:0000256" key="1">
    <source>
        <dbReference type="SAM" id="MobiDB-lite"/>
    </source>
</evidence>
<feature type="compositionally biased region" description="Basic residues" evidence="1">
    <location>
        <begin position="136"/>
        <end position="148"/>
    </location>
</feature>
<dbReference type="Proteomes" id="UP000217199">
    <property type="component" value="Unassembled WGS sequence"/>
</dbReference>